<protein>
    <submittedName>
        <fullName evidence="2">Uncharacterized protein</fullName>
    </submittedName>
</protein>
<evidence type="ECO:0000313" key="3">
    <source>
        <dbReference type="Proteomes" id="UP000199435"/>
    </source>
</evidence>
<evidence type="ECO:0000256" key="1">
    <source>
        <dbReference type="SAM" id="MobiDB-lite"/>
    </source>
</evidence>
<sequence length="108" mass="11464">MSHVSSISNSSYPYRGTLSRLDANGDGLLSGQEREAGERPGILQENADNSTSDSSSSAMSDLMAKLMQLPSADVASRAKLPELHTDLFSPMDAYNSTYGQYDVGSIAA</sequence>
<gene>
    <name evidence="2" type="ORF">GA0061102_102135</name>
</gene>
<keyword evidence="3" id="KW-1185">Reference proteome</keyword>
<feature type="compositionally biased region" description="Polar residues" evidence="1">
    <location>
        <begin position="1"/>
        <end position="12"/>
    </location>
</feature>
<feature type="region of interest" description="Disordered" evidence="1">
    <location>
        <begin position="1"/>
        <end position="62"/>
    </location>
</feature>
<accession>A0A1C3W1A6</accession>
<dbReference type="STRING" id="411945.GA0061102_102135"/>
<proteinExistence type="predicted"/>
<dbReference type="RefSeq" id="WP_092851456.1">
    <property type="nucleotide sequence ID" value="NZ_FMAH01000021.1"/>
</dbReference>
<feature type="compositionally biased region" description="Low complexity" evidence="1">
    <location>
        <begin position="46"/>
        <end position="62"/>
    </location>
</feature>
<name>A0A1C3W1A6_9HYPH</name>
<dbReference type="EMBL" id="FMAH01000021">
    <property type="protein sequence ID" value="SCB33681.1"/>
    <property type="molecule type" value="Genomic_DNA"/>
</dbReference>
<dbReference type="AlphaFoldDB" id="A0A1C3W1A6"/>
<dbReference type="OrthoDB" id="8400207at2"/>
<reference evidence="3" key="1">
    <citation type="submission" date="2016-08" db="EMBL/GenBank/DDBJ databases">
        <authorList>
            <person name="Varghese N."/>
            <person name="Submissions Spin"/>
        </authorList>
    </citation>
    <scope>NUCLEOTIDE SEQUENCE [LARGE SCALE GENOMIC DNA]</scope>
    <source>
        <strain evidence="3">HAMBI 2971</strain>
    </source>
</reference>
<organism evidence="2 3">
    <name type="scientific">Rhizobium miluonense</name>
    <dbReference type="NCBI Taxonomy" id="411945"/>
    <lineage>
        <taxon>Bacteria</taxon>
        <taxon>Pseudomonadati</taxon>
        <taxon>Pseudomonadota</taxon>
        <taxon>Alphaproteobacteria</taxon>
        <taxon>Hyphomicrobiales</taxon>
        <taxon>Rhizobiaceae</taxon>
        <taxon>Rhizobium/Agrobacterium group</taxon>
        <taxon>Rhizobium</taxon>
    </lineage>
</organism>
<evidence type="ECO:0000313" key="2">
    <source>
        <dbReference type="EMBL" id="SCB33681.1"/>
    </source>
</evidence>
<dbReference type="Proteomes" id="UP000199435">
    <property type="component" value="Unassembled WGS sequence"/>
</dbReference>